<keyword evidence="3" id="KW-1185">Reference proteome</keyword>
<feature type="region of interest" description="Disordered" evidence="1">
    <location>
        <begin position="1"/>
        <end position="55"/>
    </location>
</feature>
<accession>A0ABQ7JHW1</accession>
<gene>
    <name evidence="2" type="ORF">BGZ96_005486</name>
</gene>
<proteinExistence type="predicted"/>
<evidence type="ECO:0000313" key="3">
    <source>
        <dbReference type="Proteomes" id="UP001194696"/>
    </source>
</evidence>
<protein>
    <submittedName>
        <fullName evidence="2">Uncharacterized protein</fullName>
    </submittedName>
</protein>
<dbReference type="Proteomes" id="UP001194696">
    <property type="component" value="Unassembled WGS sequence"/>
</dbReference>
<comment type="caution">
    <text evidence="2">The sequence shown here is derived from an EMBL/GenBank/DDBJ whole genome shotgun (WGS) entry which is preliminary data.</text>
</comment>
<reference evidence="2 3" key="1">
    <citation type="journal article" date="2020" name="Fungal Divers.">
        <title>Resolving the Mortierellaceae phylogeny through synthesis of multi-gene phylogenetics and phylogenomics.</title>
        <authorList>
            <person name="Vandepol N."/>
            <person name="Liber J."/>
            <person name="Desiro A."/>
            <person name="Na H."/>
            <person name="Kennedy M."/>
            <person name="Barry K."/>
            <person name="Grigoriev I.V."/>
            <person name="Miller A.N."/>
            <person name="O'Donnell K."/>
            <person name="Stajich J.E."/>
            <person name="Bonito G."/>
        </authorList>
    </citation>
    <scope>NUCLEOTIDE SEQUENCE [LARGE SCALE GENOMIC DNA]</scope>
    <source>
        <strain evidence="2 3">AD045</strain>
    </source>
</reference>
<organism evidence="2 3">
    <name type="scientific">Linnemannia gamsii</name>
    <dbReference type="NCBI Taxonomy" id="64522"/>
    <lineage>
        <taxon>Eukaryota</taxon>
        <taxon>Fungi</taxon>
        <taxon>Fungi incertae sedis</taxon>
        <taxon>Mucoromycota</taxon>
        <taxon>Mortierellomycotina</taxon>
        <taxon>Mortierellomycetes</taxon>
        <taxon>Mortierellales</taxon>
        <taxon>Mortierellaceae</taxon>
        <taxon>Linnemannia</taxon>
    </lineage>
</organism>
<sequence>MNSDLDNKAGRTAATKVGGMRVPAHDHSVPVVRKEHDKKHAKDEKEDSDTNNEDE</sequence>
<feature type="compositionally biased region" description="Basic and acidic residues" evidence="1">
    <location>
        <begin position="23"/>
        <end position="45"/>
    </location>
</feature>
<name>A0ABQ7JHW1_9FUNG</name>
<evidence type="ECO:0000256" key="1">
    <source>
        <dbReference type="SAM" id="MobiDB-lite"/>
    </source>
</evidence>
<feature type="non-terminal residue" evidence="2">
    <location>
        <position position="55"/>
    </location>
</feature>
<evidence type="ECO:0000313" key="2">
    <source>
        <dbReference type="EMBL" id="KAG0272039.1"/>
    </source>
</evidence>
<dbReference type="EMBL" id="JAAAIM010002584">
    <property type="protein sequence ID" value="KAG0272039.1"/>
    <property type="molecule type" value="Genomic_DNA"/>
</dbReference>
<feature type="compositionally biased region" description="Acidic residues" evidence="1">
    <location>
        <begin position="46"/>
        <end position="55"/>
    </location>
</feature>